<dbReference type="EMBL" id="JAVRHX010000001">
    <property type="protein sequence ID" value="MDT0593840.1"/>
    <property type="molecule type" value="Genomic_DNA"/>
</dbReference>
<feature type="domain" description="RecX first three-helical" evidence="8">
    <location>
        <begin position="15"/>
        <end position="42"/>
    </location>
</feature>
<sequence length="147" mass="17698">MDQEQIKEINNVITRFLARREYSAFELKQKLAQRGFDAKNVDKQLDLFIQKKLQSDRRYAQSVVRIGYMNGKGPRYIEQKLKQQQIDESLYQSYMFSEEFDWFAKASEVRLKKYGDIQVIDFKVKQKQMRFLQSRGFDLEQIKEAFT</sequence>
<gene>
    <name evidence="5" type="primary">recX</name>
    <name evidence="9" type="ORF">RM552_03140</name>
</gene>
<organism evidence="9 10">
    <name type="scientific">Glaciecola petra</name>
    <dbReference type="NCBI Taxonomy" id="3075602"/>
    <lineage>
        <taxon>Bacteria</taxon>
        <taxon>Pseudomonadati</taxon>
        <taxon>Pseudomonadota</taxon>
        <taxon>Gammaproteobacteria</taxon>
        <taxon>Alteromonadales</taxon>
        <taxon>Alteromonadaceae</taxon>
        <taxon>Glaciecola</taxon>
    </lineage>
</organism>
<keyword evidence="10" id="KW-1185">Reference proteome</keyword>
<evidence type="ECO:0000256" key="2">
    <source>
        <dbReference type="ARBA" id="ARBA00009695"/>
    </source>
</evidence>
<dbReference type="InterPro" id="IPR053925">
    <property type="entry name" value="RecX_HTH_3rd"/>
</dbReference>
<protein>
    <recommendedName>
        <fullName evidence="3 5">Regulatory protein RecX</fullName>
    </recommendedName>
</protein>
<dbReference type="Pfam" id="PF21981">
    <property type="entry name" value="RecX_HTH3"/>
    <property type="match status" value="1"/>
</dbReference>
<dbReference type="Pfam" id="PF02631">
    <property type="entry name" value="RecX_HTH2"/>
    <property type="match status" value="1"/>
</dbReference>
<dbReference type="InterPro" id="IPR053924">
    <property type="entry name" value="RecX_HTH_2nd"/>
</dbReference>
<dbReference type="PANTHER" id="PTHR33602">
    <property type="entry name" value="REGULATORY PROTEIN RECX FAMILY PROTEIN"/>
    <property type="match status" value="1"/>
</dbReference>
<comment type="similarity">
    <text evidence="2 5">Belongs to the RecX family.</text>
</comment>
<comment type="subcellular location">
    <subcellularLocation>
        <location evidence="1 5">Cytoplasm</location>
    </subcellularLocation>
</comment>
<keyword evidence="4 5" id="KW-0963">Cytoplasm</keyword>
<feature type="domain" description="RecX third three-helical" evidence="7">
    <location>
        <begin position="103"/>
        <end position="145"/>
    </location>
</feature>
<dbReference type="Pfam" id="PF21982">
    <property type="entry name" value="RecX_HTH1"/>
    <property type="match status" value="1"/>
</dbReference>
<evidence type="ECO:0000256" key="5">
    <source>
        <dbReference type="HAMAP-Rule" id="MF_01114"/>
    </source>
</evidence>
<comment type="caution">
    <text evidence="9">The sequence shown here is derived from an EMBL/GenBank/DDBJ whole genome shotgun (WGS) entry which is preliminary data.</text>
</comment>
<feature type="domain" description="RecX second three-helical" evidence="6">
    <location>
        <begin position="55"/>
        <end position="90"/>
    </location>
</feature>
<evidence type="ECO:0000256" key="1">
    <source>
        <dbReference type="ARBA" id="ARBA00004496"/>
    </source>
</evidence>
<dbReference type="InterPro" id="IPR036388">
    <property type="entry name" value="WH-like_DNA-bd_sf"/>
</dbReference>
<accession>A0ABU2ZN57</accession>
<proteinExistence type="inferred from homology"/>
<evidence type="ECO:0000313" key="10">
    <source>
        <dbReference type="Proteomes" id="UP001253545"/>
    </source>
</evidence>
<dbReference type="Proteomes" id="UP001253545">
    <property type="component" value="Unassembled WGS sequence"/>
</dbReference>
<evidence type="ECO:0000259" key="7">
    <source>
        <dbReference type="Pfam" id="PF21981"/>
    </source>
</evidence>
<evidence type="ECO:0000256" key="3">
    <source>
        <dbReference type="ARBA" id="ARBA00018111"/>
    </source>
</evidence>
<dbReference type="PANTHER" id="PTHR33602:SF1">
    <property type="entry name" value="REGULATORY PROTEIN RECX FAMILY PROTEIN"/>
    <property type="match status" value="1"/>
</dbReference>
<evidence type="ECO:0000259" key="6">
    <source>
        <dbReference type="Pfam" id="PF02631"/>
    </source>
</evidence>
<dbReference type="HAMAP" id="MF_01114">
    <property type="entry name" value="RecX"/>
    <property type="match status" value="1"/>
</dbReference>
<dbReference type="InterPro" id="IPR003783">
    <property type="entry name" value="Regulatory_RecX"/>
</dbReference>
<dbReference type="RefSeq" id="WP_311367335.1">
    <property type="nucleotide sequence ID" value="NZ_JAVRHX010000001.1"/>
</dbReference>
<evidence type="ECO:0000256" key="4">
    <source>
        <dbReference type="ARBA" id="ARBA00022490"/>
    </source>
</evidence>
<evidence type="ECO:0000259" key="8">
    <source>
        <dbReference type="Pfam" id="PF21982"/>
    </source>
</evidence>
<name>A0ABU2ZN57_9ALTE</name>
<comment type="function">
    <text evidence="5">Modulates RecA activity.</text>
</comment>
<reference evidence="9 10" key="1">
    <citation type="submission" date="2023-09" db="EMBL/GenBank/DDBJ databases">
        <authorList>
            <person name="Rey-Velasco X."/>
        </authorList>
    </citation>
    <scope>NUCLEOTIDE SEQUENCE [LARGE SCALE GENOMIC DNA]</scope>
    <source>
        <strain evidence="9 10">P117</strain>
    </source>
</reference>
<evidence type="ECO:0000313" key="9">
    <source>
        <dbReference type="EMBL" id="MDT0593840.1"/>
    </source>
</evidence>
<dbReference type="Gene3D" id="1.10.10.10">
    <property type="entry name" value="Winged helix-like DNA-binding domain superfamily/Winged helix DNA-binding domain"/>
    <property type="match status" value="3"/>
</dbReference>
<dbReference type="InterPro" id="IPR053926">
    <property type="entry name" value="RecX_HTH_1st"/>
</dbReference>